<dbReference type="OrthoDB" id="5835829at2759"/>
<keyword evidence="4" id="KW-1185">Reference proteome</keyword>
<name>A0A167YU35_9HYPO</name>
<dbReference type="SUPFAM" id="SSF53756">
    <property type="entry name" value="UDP-Glycosyltransferase/glycogen phosphorylase"/>
    <property type="match status" value="1"/>
</dbReference>
<gene>
    <name evidence="3" type="ORF">AAL_06515</name>
</gene>
<dbReference type="AlphaFoldDB" id="A0A167YU35"/>
<sequence>MPKKLLLLTNVDLGQANVFLGVAAALLQSRSQVEIHFATFGALESEVHALGQQLHQQLHDVSDKVAAVDADADDAAADAAPDVTGAGAGAGAAGVKLPALYFHKIEGPAMREGLERQTKMSGIATTVGHWLPQSYLAPLGTKNTMRAIRDTTVVFIPYHGPQLGKVYSSIVDIIATVSPDLVLVDGLMTAGLTACYHLHVNFHILSPNSIREFAGPYQPNAAGLWKFPALFSGFAYPVPWHLIPLNIFFVLYAVYHFQRSPSYREAQEWMANNAKAQLRTPMDLLRRDRPPQVKILVGSWPELDFPVVVPDHVRPCGPILRHSRPVEADDADLAAWLAKGPTIYINLGSMCCLSEDRAFELARAIKAFLASTTTTTTTYTNTTKTSKRRFQVLWKLKQEGSYHVREPGSKIFGILADEFAHDRLRVCSWLVPEPIALLGTGHIACSIHHGGANSYYEATSAGVPQVVLPQWIDCYDYAQRVEYLGVGRIGNRTSRPLWEAEELAGAIGEVLVGTQSDNIKKKAMELSRLCERNGDGALKVVDFVTQELRI</sequence>
<evidence type="ECO:0000313" key="4">
    <source>
        <dbReference type="Proteomes" id="UP000078544"/>
    </source>
</evidence>
<dbReference type="GO" id="GO:0016758">
    <property type="term" value="F:hexosyltransferase activity"/>
    <property type="evidence" value="ECO:0007669"/>
    <property type="project" value="UniProtKB-ARBA"/>
</dbReference>
<reference evidence="3 4" key="1">
    <citation type="journal article" date="2016" name="Genome Biol. Evol.">
        <title>Divergent and convergent evolution of fungal pathogenicity.</title>
        <authorList>
            <person name="Shang Y."/>
            <person name="Xiao G."/>
            <person name="Zheng P."/>
            <person name="Cen K."/>
            <person name="Zhan S."/>
            <person name="Wang C."/>
        </authorList>
    </citation>
    <scope>NUCLEOTIDE SEQUENCE [LARGE SCALE GENOMIC DNA]</scope>
    <source>
        <strain evidence="3 4">RCEF 2490</strain>
    </source>
</reference>
<dbReference type="CDD" id="cd03784">
    <property type="entry name" value="GT1_Gtf-like"/>
    <property type="match status" value="1"/>
</dbReference>
<dbReference type="InterPro" id="IPR002213">
    <property type="entry name" value="UDP_glucos_trans"/>
</dbReference>
<evidence type="ECO:0000256" key="1">
    <source>
        <dbReference type="ARBA" id="ARBA00022679"/>
    </source>
</evidence>
<keyword evidence="1 3" id="KW-0808">Transferase</keyword>
<dbReference type="Gene3D" id="3.40.50.2000">
    <property type="entry name" value="Glycogen Phosphorylase B"/>
    <property type="match status" value="1"/>
</dbReference>
<dbReference type="PANTHER" id="PTHR48050">
    <property type="entry name" value="STEROL 3-BETA-GLUCOSYLTRANSFERASE"/>
    <property type="match status" value="1"/>
</dbReference>
<dbReference type="STRING" id="1081109.A0A167YU35"/>
<evidence type="ECO:0000313" key="3">
    <source>
        <dbReference type="EMBL" id="KZZ91761.1"/>
    </source>
</evidence>
<comment type="caution">
    <text evidence="3">The sequence shown here is derived from an EMBL/GenBank/DDBJ whole genome shotgun (WGS) entry which is preliminary data.</text>
</comment>
<evidence type="ECO:0000259" key="2">
    <source>
        <dbReference type="Pfam" id="PF06722"/>
    </source>
</evidence>
<dbReference type="Proteomes" id="UP000078544">
    <property type="component" value="Unassembled WGS sequence"/>
</dbReference>
<dbReference type="InterPro" id="IPR010610">
    <property type="entry name" value="EryCIII-like_C"/>
</dbReference>
<accession>A0A167YU35</accession>
<dbReference type="PANTHER" id="PTHR48050:SF11">
    <property type="entry name" value="GLYCOSYLTRANSFERASE"/>
    <property type="match status" value="1"/>
</dbReference>
<protein>
    <submittedName>
        <fullName evidence="3">Glycosyltransferase family 1 protein</fullName>
    </submittedName>
</protein>
<proteinExistence type="predicted"/>
<organism evidence="3 4">
    <name type="scientific">Moelleriella libera RCEF 2490</name>
    <dbReference type="NCBI Taxonomy" id="1081109"/>
    <lineage>
        <taxon>Eukaryota</taxon>
        <taxon>Fungi</taxon>
        <taxon>Dikarya</taxon>
        <taxon>Ascomycota</taxon>
        <taxon>Pezizomycotina</taxon>
        <taxon>Sordariomycetes</taxon>
        <taxon>Hypocreomycetidae</taxon>
        <taxon>Hypocreales</taxon>
        <taxon>Clavicipitaceae</taxon>
        <taxon>Moelleriella</taxon>
    </lineage>
</organism>
<feature type="domain" description="Erythromycin biosynthesis protein CIII-like C-terminal" evidence="2">
    <location>
        <begin position="443"/>
        <end position="491"/>
    </location>
</feature>
<dbReference type="InterPro" id="IPR050426">
    <property type="entry name" value="Glycosyltransferase_28"/>
</dbReference>
<dbReference type="Pfam" id="PF06722">
    <property type="entry name" value="EryCIII-like_C"/>
    <property type="match status" value="1"/>
</dbReference>
<dbReference type="EMBL" id="AZGY01000017">
    <property type="protein sequence ID" value="KZZ91761.1"/>
    <property type="molecule type" value="Genomic_DNA"/>
</dbReference>
<dbReference type="GO" id="GO:0008194">
    <property type="term" value="F:UDP-glycosyltransferase activity"/>
    <property type="evidence" value="ECO:0007669"/>
    <property type="project" value="InterPro"/>
</dbReference>